<sequence>MINHINMTCDLDHNRQPIGPHQTTMTLTPVCEQIMKERVFPFMEIEVLQGTRTLLDDGQIEYKFLLDDEKATALRKALVTVIFPTTNN</sequence>
<gene>
    <name evidence="1" type="ORF">GO755_38945</name>
</gene>
<comment type="caution">
    <text evidence="1">The sequence shown here is derived from an EMBL/GenBank/DDBJ whole genome shotgun (WGS) entry which is preliminary data.</text>
</comment>
<evidence type="ECO:0000313" key="2">
    <source>
        <dbReference type="Proteomes" id="UP000436006"/>
    </source>
</evidence>
<keyword evidence="2" id="KW-1185">Reference proteome</keyword>
<dbReference type="EMBL" id="WPIN01000030">
    <property type="protein sequence ID" value="MVM36056.1"/>
    <property type="molecule type" value="Genomic_DNA"/>
</dbReference>
<organism evidence="1 2">
    <name type="scientific">Spirosoma arboris</name>
    <dbReference type="NCBI Taxonomy" id="2682092"/>
    <lineage>
        <taxon>Bacteria</taxon>
        <taxon>Pseudomonadati</taxon>
        <taxon>Bacteroidota</taxon>
        <taxon>Cytophagia</taxon>
        <taxon>Cytophagales</taxon>
        <taxon>Cytophagaceae</taxon>
        <taxon>Spirosoma</taxon>
    </lineage>
</organism>
<dbReference type="AlphaFoldDB" id="A0A7K1SR33"/>
<proteinExistence type="predicted"/>
<dbReference type="Proteomes" id="UP000436006">
    <property type="component" value="Unassembled WGS sequence"/>
</dbReference>
<evidence type="ECO:0000313" key="1">
    <source>
        <dbReference type="EMBL" id="MVM36056.1"/>
    </source>
</evidence>
<reference evidence="1 2" key="1">
    <citation type="submission" date="2019-12" db="EMBL/GenBank/DDBJ databases">
        <title>Spirosoma sp. HMF4905 genome sequencing and assembly.</title>
        <authorList>
            <person name="Kang H."/>
            <person name="Cha I."/>
            <person name="Kim H."/>
            <person name="Joh K."/>
        </authorList>
    </citation>
    <scope>NUCLEOTIDE SEQUENCE [LARGE SCALE GENOMIC DNA]</scope>
    <source>
        <strain evidence="1 2">HMF4905</strain>
    </source>
</reference>
<accession>A0A7K1SR33</accession>
<name>A0A7K1SR33_9BACT</name>
<protein>
    <submittedName>
        <fullName evidence="1">Uncharacterized protein</fullName>
    </submittedName>
</protein>
<dbReference type="RefSeq" id="WP_157590854.1">
    <property type="nucleotide sequence ID" value="NZ_WPIN01000030.1"/>
</dbReference>